<feature type="transmembrane region" description="Helical" evidence="1">
    <location>
        <begin position="85"/>
        <end position="105"/>
    </location>
</feature>
<keyword evidence="2" id="KW-0732">Signal</keyword>
<dbReference type="InterPro" id="IPR054817">
    <property type="entry name" value="Glycosyl_F510_1955-like"/>
</dbReference>
<evidence type="ECO:0000256" key="1">
    <source>
        <dbReference type="SAM" id="Phobius"/>
    </source>
</evidence>
<dbReference type="SUPFAM" id="SSF110296">
    <property type="entry name" value="Oligoxyloglucan reducing end-specific cellobiohydrolase"/>
    <property type="match status" value="1"/>
</dbReference>
<evidence type="ECO:0000256" key="2">
    <source>
        <dbReference type="SAM" id="SignalP"/>
    </source>
</evidence>
<accession>A0ABX7VXL6</accession>
<dbReference type="InterPro" id="IPR015943">
    <property type="entry name" value="WD40/YVTN_repeat-like_dom_sf"/>
</dbReference>
<evidence type="ECO:0008006" key="5">
    <source>
        <dbReference type="Google" id="ProtNLM"/>
    </source>
</evidence>
<protein>
    <recommendedName>
        <fullName evidence="5">Glycosyl hydrolase</fullName>
    </recommendedName>
</protein>
<keyword evidence="1" id="KW-1133">Transmembrane helix</keyword>
<gene>
    <name evidence="3" type="ORF">ERJ70_06930</name>
</gene>
<dbReference type="NCBIfam" id="NF045728">
    <property type="entry name" value="glycosyl_F510_1955"/>
    <property type="match status" value="1"/>
</dbReference>
<name>A0ABX7VXL6_9BACI</name>
<dbReference type="Gene3D" id="2.130.10.10">
    <property type="entry name" value="YVTN repeat-like/Quinoprotein amine dehydrogenase"/>
    <property type="match status" value="1"/>
</dbReference>
<sequence length="385" mass="43055">MQKKTILFTIMNLLLFLLPTQVFAHGTDETSNSGLSIWTYGLLGAMIILLVVATLFILSSMKLTKLNVKKKEERILHQKKSKQKNIFKWTTIGAMILSIFFLIMVNTSQDEEITFTHIHGIGYTNDGEEILVPSHDGLRIYKDGHWTKPTDSEEHDFMGFSMYKDGFYSSGHPDPNTNLKNPLGIIKSTDKGKNMEILDLYGEVDFHGMTAGYETKDIYVFNPQENSRMDGPGIYYSTDETKTWTKSTLSGIEGQTSTLAAHPSETGIVAIGTGEGVFLSSDYGDQFEEVLDLGKVSAVTFDFNNRLLVGVQSDEIQLMRIDLNSKETTNLNFPILEGDAISYIQQNPVDNQEIVVATVNKDIYFTHDGGVTWEESVNEGKANSH</sequence>
<evidence type="ECO:0000313" key="3">
    <source>
        <dbReference type="EMBL" id="QTM99057.1"/>
    </source>
</evidence>
<dbReference type="RefSeq" id="WP_209368171.1">
    <property type="nucleotide sequence ID" value="NZ_CP046956.1"/>
</dbReference>
<evidence type="ECO:0000313" key="4">
    <source>
        <dbReference type="Proteomes" id="UP000665043"/>
    </source>
</evidence>
<dbReference type="EMBL" id="CP046956">
    <property type="protein sequence ID" value="QTM99057.1"/>
    <property type="molecule type" value="Genomic_DNA"/>
</dbReference>
<feature type="signal peptide" evidence="2">
    <location>
        <begin position="1"/>
        <end position="24"/>
    </location>
</feature>
<organism evidence="3 4">
    <name type="scientific">Sediminibacillus dalangtanensis</name>
    <dbReference type="NCBI Taxonomy" id="2729421"/>
    <lineage>
        <taxon>Bacteria</taxon>
        <taxon>Bacillati</taxon>
        <taxon>Bacillota</taxon>
        <taxon>Bacilli</taxon>
        <taxon>Bacillales</taxon>
        <taxon>Bacillaceae</taxon>
        <taxon>Sediminibacillus</taxon>
    </lineage>
</organism>
<keyword evidence="1" id="KW-0812">Transmembrane</keyword>
<proteinExistence type="predicted"/>
<keyword evidence="1" id="KW-0472">Membrane</keyword>
<keyword evidence="4" id="KW-1185">Reference proteome</keyword>
<dbReference type="Proteomes" id="UP000665043">
    <property type="component" value="Chromosome"/>
</dbReference>
<feature type="transmembrane region" description="Helical" evidence="1">
    <location>
        <begin position="40"/>
        <end position="64"/>
    </location>
</feature>
<feature type="chain" id="PRO_5045187222" description="Glycosyl hydrolase" evidence="2">
    <location>
        <begin position="25"/>
        <end position="385"/>
    </location>
</feature>
<reference evidence="3 4" key="1">
    <citation type="submission" date="2019-12" db="EMBL/GenBank/DDBJ databases">
        <title>The whole genome sequencing of a strain isolated from a Mars analog, Dalangtan Playa.</title>
        <authorList>
            <person name="Huang T."/>
        </authorList>
    </citation>
    <scope>NUCLEOTIDE SEQUENCE [LARGE SCALE GENOMIC DNA]</scope>
    <source>
        <strain evidence="3 4">DP4-553-S</strain>
    </source>
</reference>